<reference evidence="1 3" key="1">
    <citation type="submission" date="2014-10" db="EMBL/GenBank/DDBJ databases">
        <title>Draft genome of phytase producing Bacillus ginsengihumi strain M2.11.</title>
        <authorList>
            <person name="Toymentseva A."/>
            <person name="Boulygina E.A."/>
            <person name="Kazakov S.V."/>
            <person name="Kayumov I."/>
            <person name="Suleimanova A.D."/>
            <person name="Mardanova A.M."/>
            <person name="Maria S.N."/>
            <person name="Sergey M.Y."/>
            <person name="Sharipova M.R."/>
        </authorList>
    </citation>
    <scope>NUCLEOTIDE SEQUENCE [LARGE SCALE GENOMIC DNA]</scope>
    <source>
        <strain evidence="1 3">M2.11</strain>
    </source>
</reference>
<sequence>MILHTMMPKEMIFPTDSLEFTKQEMIAYNGVPILAEQVEQGYRIIRILSSNPNDYLQAELMPGTLLNHSIV</sequence>
<gene>
    <name evidence="2" type="ORF">G4D61_14820</name>
    <name evidence="1" type="ORF">NG54_02610</name>
</gene>
<dbReference type="InterPro" id="IPR025619">
    <property type="entry name" value="YlzJ"/>
</dbReference>
<evidence type="ECO:0000313" key="2">
    <source>
        <dbReference type="EMBL" id="NEY21218.1"/>
    </source>
</evidence>
<dbReference type="EMBL" id="JAAIWK010000028">
    <property type="protein sequence ID" value="NEY21218.1"/>
    <property type="molecule type" value="Genomic_DNA"/>
</dbReference>
<name>A0A0A6VGI0_9BACI</name>
<organism evidence="1 3">
    <name type="scientific">Heyndrickxia ginsengihumi</name>
    <dbReference type="NCBI Taxonomy" id="363870"/>
    <lineage>
        <taxon>Bacteria</taxon>
        <taxon>Bacillati</taxon>
        <taxon>Bacillota</taxon>
        <taxon>Bacilli</taxon>
        <taxon>Bacillales</taxon>
        <taxon>Bacillaceae</taxon>
        <taxon>Heyndrickxia</taxon>
    </lineage>
</organism>
<evidence type="ECO:0000313" key="3">
    <source>
        <dbReference type="Proteomes" id="UP000030588"/>
    </source>
</evidence>
<dbReference type="EMBL" id="JRUN01000004">
    <property type="protein sequence ID" value="KHD86553.1"/>
    <property type="molecule type" value="Genomic_DNA"/>
</dbReference>
<protein>
    <submittedName>
        <fullName evidence="1">Ribonuclease</fullName>
    </submittedName>
</protein>
<dbReference type="Proteomes" id="UP000476934">
    <property type="component" value="Unassembled WGS sequence"/>
</dbReference>
<dbReference type="OrthoDB" id="1683573at2"/>
<dbReference type="AlphaFoldDB" id="A0A0A6VGI0"/>
<dbReference type="Pfam" id="PF14035">
    <property type="entry name" value="YlzJ"/>
    <property type="match status" value="1"/>
</dbReference>
<comment type="caution">
    <text evidence="1">The sequence shown here is derived from an EMBL/GenBank/DDBJ whole genome shotgun (WGS) entry which is preliminary data.</text>
</comment>
<evidence type="ECO:0000313" key="4">
    <source>
        <dbReference type="Proteomes" id="UP000476934"/>
    </source>
</evidence>
<dbReference type="STRING" id="363870.NG54_02610"/>
<keyword evidence="4" id="KW-1185">Reference proteome</keyword>
<dbReference type="Proteomes" id="UP000030588">
    <property type="component" value="Unassembled WGS sequence"/>
</dbReference>
<accession>A0A0A6VGI0</accession>
<dbReference type="RefSeq" id="WP_025727846.1">
    <property type="nucleotide sequence ID" value="NZ_JAAIWK010000028.1"/>
</dbReference>
<reference evidence="2 4" key="2">
    <citation type="submission" date="2020-02" db="EMBL/GenBank/DDBJ databases">
        <authorList>
            <person name="Feng H."/>
        </authorList>
    </citation>
    <scope>NUCLEOTIDE SEQUENCE [LARGE SCALE GENOMIC DNA]</scope>
    <source>
        <strain evidence="2 4">Gsoil 114</strain>
    </source>
</reference>
<proteinExistence type="predicted"/>
<reference evidence="2 4" key="3">
    <citation type="submission" date="2020-03" db="EMBL/GenBank/DDBJ databases">
        <title>Bacillus aquiflavi sp. nov., isolated from yellow water of strong flavor Chinese baijiu in Yibin region of China.</title>
        <authorList>
            <person name="Xie J."/>
        </authorList>
    </citation>
    <scope>NUCLEOTIDE SEQUENCE [LARGE SCALE GENOMIC DNA]</scope>
    <source>
        <strain evidence="2 4">Gsoil 114</strain>
    </source>
</reference>
<evidence type="ECO:0000313" key="1">
    <source>
        <dbReference type="EMBL" id="KHD86553.1"/>
    </source>
</evidence>